<accession>A0A934NHH9</accession>
<keyword evidence="2 7" id="KW-0963">Cytoplasm</keyword>
<keyword evidence="7" id="KW-0648">Protein biosynthesis</keyword>
<reference evidence="10 11" key="1">
    <citation type="submission" date="2020-10" db="EMBL/GenBank/DDBJ databases">
        <title>Ca. Dormibacterota MAGs.</title>
        <authorList>
            <person name="Montgomery K."/>
        </authorList>
    </citation>
    <scope>NUCLEOTIDE SEQUENCE [LARGE SCALE GENOMIC DNA]</scope>
    <source>
        <strain evidence="10">SC8811_S16_3</strain>
    </source>
</reference>
<comment type="subcellular location">
    <subcellularLocation>
        <location evidence="7">Cytoplasm</location>
    </subcellularLocation>
</comment>
<dbReference type="Gene3D" id="3.30.930.10">
    <property type="entry name" value="Bira Bifunctional Protein, Domain 2"/>
    <property type="match status" value="1"/>
</dbReference>
<dbReference type="PROSITE" id="PS50862">
    <property type="entry name" value="AA_TRNA_LIGASE_II"/>
    <property type="match status" value="1"/>
</dbReference>
<gene>
    <name evidence="7" type="primary">hisS</name>
    <name evidence="10" type="ORF">JF888_10145</name>
</gene>
<comment type="catalytic activity">
    <reaction evidence="6 7">
        <text>tRNA(His) + L-histidine + ATP = L-histidyl-tRNA(His) + AMP + diphosphate + H(+)</text>
        <dbReference type="Rhea" id="RHEA:17313"/>
        <dbReference type="Rhea" id="RHEA-COMP:9665"/>
        <dbReference type="Rhea" id="RHEA-COMP:9689"/>
        <dbReference type="ChEBI" id="CHEBI:15378"/>
        <dbReference type="ChEBI" id="CHEBI:30616"/>
        <dbReference type="ChEBI" id="CHEBI:33019"/>
        <dbReference type="ChEBI" id="CHEBI:57595"/>
        <dbReference type="ChEBI" id="CHEBI:78442"/>
        <dbReference type="ChEBI" id="CHEBI:78527"/>
        <dbReference type="ChEBI" id="CHEBI:456215"/>
        <dbReference type="EC" id="6.1.1.21"/>
    </reaction>
</comment>
<dbReference type="AlphaFoldDB" id="A0A934NHH9"/>
<evidence type="ECO:0000313" key="11">
    <source>
        <dbReference type="Proteomes" id="UP000620075"/>
    </source>
</evidence>
<comment type="caution">
    <text evidence="10">The sequence shown here is derived from an EMBL/GenBank/DDBJ whole genome shotgun (WGS) entry which is preliminary data.</text>
</comment>
<proteinExistence type="inferred from homology"/>
<dbReference type="InterPro" id="IPR045864">
    <property type="entry name" value="aa-tRNA-synth_II/BPL/LPL"/>
</dbReference>
<evidence type="ECO:0000256" key="2">
    <source>
        <dbReference type="ARBA" id="ARBA00022490"/>
    </source>
</evidence>
<comment type="similarity">
    <text evidence="1 7">Belongs to the class-II aminoacyl-tRNA synthetase family.</text>
</comment>
<dbReference type="Proteomes" id="UP000620075">
    <property type="component" value="Unassembled WGS sequence"/>
</dbReference>
<feature type="binding site" evidence="8">
    <location>
        <begin position="90"/>
        <end position="92"/>
    </location>
    <ligand>
        <name>L-histidine</name>
        <dbReference type="ChEBI" id="CHEBI:57595"/>
    </ligand>
</feature>
<keyword evidence="7 10" id="KW-0436">Ligase</keyword>
<evidence type="ECO:0000256" key="5">
    <source>
        <dbReference type="ARBA" id="ARBA00023146"/>
    </source>
</evidence>
<dbReference type="CDD" id="cd00773">
    <property type="entry name" value="HisRS-like_core"/>
    <property type="match status" value="1"/>
</dbReference>
<feature type="binding site" evidence="8">
    <location>
        <position position="139"/>
    </location>
    <ligand>
        <name>L-histidine</name>
        <dbReference type="ChEBI" id="CHEBI:57595"/>
    </ligand>
</feature>
<dbReference type="InterPro" id="IPR036621">
    <property type="entry name" value="Anticodon-bd_dom_sf"/>
</dbReference>
<feature type="binding site" evidence="8">
    <location>
        <begin position="270"/>
        <end position="271"/>
    </location>
    <ligand>
        <name>L-histidine</name>
        <dbReference type="ChEBI" id="CHEBI:57595"/>
    </ligand>
</feature>
<dbReference type="SUPFAM" id="SSF52954">
    <property type="entry name" value="Class II aaRS ABD-related"/>
    <property type="match status" value="1"/>
</dbReference>
<protein>
    <recommendedName>
        <fullName evidence="7">Histidine--tRNA ligase</fullName>
        <ecNumber evidence="7">6.1.1.21</ecNumber>
    </recommendedName>
    <alternativeName>
        <fullName evidence="7">Histidyl-tRNA synthetase</fullName>
        <shortName evidence="7">HisRS</shortName>
    </alternativeName>
</protein>
<dbReference type="HAMAP" id="MF_00127">
    <property type="entry name" value="His_tRNA_synth"/>
    <property type="match status" value="1"/>
</dbReference>
<dbReference type="InterPro" id="IPR004516">
    <property type="entry name" value="HisRS/HisZ"/>
</dbReference>
<evidence type="ECO:0000256" key="4">
    <source>
        <dbReference type="ARBA" id="ARBA00022840"/>
    </source>
</evidence>
<keyword evidence="4 7" id="KW-0067">ATP-binding</keyword>
<dbReference type="RefSeq" id="WP_338179710.1">
    <property type="nucleotide sequence ID" value="NZ_JAEKNQ010000038.1"/>
</dbReference>
<dbReference type="GO" id="GO:0006427">
    <property type="term" value="P:histidyl-tRNA aminoacylation"/>
    <property type="evidence" value="ECO:0007669"/>
    <property type="project" value="UniProtKB-UniRule"/>
</dbReference>
<dbReference type="GO" id="GO:0005737">
    <property type="term" value="C:cytoplasm"/>
    <property type="evidence" value="ECO:0007669"/>
    <property type="project" value="UniProtKB-SubCell"/>
</dbReference>
<dbReference type="Pfam" id="PF03129">
    <property type="entry name" value="HGTP_anticodon"/>
    <property type="match status" value="1"/>
</dbReference>
<dbReference type="PANTHER" id="PTHR43707">
    <property type="entry name" value="HISTIDYL-TRNA SYNTHETASE"/>
    <property type="match status" value="1"/>
</dbReference>
<dbReference type="EMBL" id="JAEKNQ010000038">
    <property type="protein sequence ID" value="MBJ7603532.1"/>
    <property type="molecule type" value="Genomic_DNA"/>
</dbReference>
<dbReference type="InterPro" id="IPR004154">
    <property type="entry name" value="Anticodon-bd"/>
</dbReference>
<dbReference type="Pfam" id="PF13393">
    <property type="entry name" value="tRNA-synt_His"/>
    <property type="match status" value="1"/>
</dbReference>
<feature type="binding site" evidence="8">
    <location>
        <position position="135"/>
    </location>
    <ligand>
        <name>L-histidine</name>
        <dbReference type="ChEBI" id="CHEBI:57595"/>
    </ligand>
</feature>
<dbReference type="InterPro" id="IPR015807">
    <property type="entry name" value="His-tRNA-ligase"/>
</dbReference>
<evidence type="ECO:0000313" key="10">
    <source>
        <dbReference type="EMBL" id="MBJ7603532.1"/>
    </source>
</evidence>
<dbReference type="PIRSF" id="PIRSF001549">
    <property type="entry name" value="His-tRNA_synth"/>
    <property type="match status" value="1"/>
</dbReference>
<comment type="subunit">
    <text evidence="7">Homodimer.</text>
</comment>
<sequence length="426" mass="46933">MSRSQPIRAARGMRDILPEQRALWRRVEMAGEAAASSYGYEEIEVPIIEPAALIERVGGDTDVVRKEIYRLQGHGDASGEREGLLALRPEATAGVVRAYFQGGLNQLSQPVRLTTTGPMFRHDRPQAGRYRQFYQFDLEVIGDPSPAYDAEVIEVSRQWLSSLGLSGVSLVLNSIGDGRCRPAYLQKLREYYRPLKRRLHHDCQRRLEANPLRLLDCKEEQCQPFKAAAPRITDHLCQPCAEAFAEVRSLLDLAAIEYRLDAHLVRGLDYYTRTVFEFEHAALGGAQNALGGGGRYDGLAAALGYPDTPAVGFAGGIDRVVLGLPESNGDGPAQLWVLPVERGLEAEAARVGRLCRAELPAVVDFSRRSLSAKMRAAGRAGSRWVAIMAADEAQRQAVQLRDMRSGDQREVPWDQLAVVIAGSLSS</sequence>
<evidence type="ECO:0000256" key="7">
    <source>
        <dbReference type="HAMAP-Rule" id="MF_00127"/>
    </source>
</evidence>
<dbReference type="GO" id="GO:0004821">
    <property type="term" value="F:histidine-tRNA ligase activity"/>
    <property type="evidence" value="ECO:0007669"/>
    <property type="project" value="UniProtKB-UniRule"/>
</dbReference>
<organism evidence="10 11">
    <name type="scientific">Candidatus Dormiibacter inghamiae</name>
    <dbReference type="NCBI Taxonomy" id="3127013"/>
    <lineage>
        <taxon>Bacteria</taxon>
        <taxon>Bacillati</taxon>
        <taxon>Candidatus Dormiibacterota</taxon>
        <taxon>Candidatus Dormibacteria</taxon>
        <taxon>Candidatus Dormibacterales</taxon>
        <taxon>Candidatus Dormibacteraceae</taxon>
        <taxon>Candidatus Dormiibacter</taxon>
    </lineage>
</organism>
<dbReference type="InterPro" id="IPR041715">
    <property type="entry name" value="HisRS-like_core"/>
</dbReference>
<feature type="binding site" evidence="8">
    <location>
        <position position="121"/>
    </location>
    <ligand>
        <name>L-histidine</name>
        <dbReference type="ChEBI" id="CHEBI:57595"/>
    </ligand>
</feature>
<feature type="binding site" evidence="8">
    <location>
        <position position="266"/>
    </location>
    <ligand>
        <name>L-histidine</name>
        <dbReference type="ChEBI" id="CHEBI:57595"/>
    </ligand>
</feature>
<evidence type="ECO:0000256" key="8">
    <source>
        <dbReference type="PIRSR" id="PIRSR001549-1"/>
    </source>
</evidence>
<dbReference type="GO" id="GO:0005524">
    <property type="term" value="F:ATP binding"/>
    <property type="evidence" value="ECO:0007669"/>
    <property type="project" value="UniProtKB-UniRule"/>
</dbReference>
<evidence type="ECO:0000256" key="3">
    <source>
        <dbReference type="ARBA" id="ARBA00022741"/>
    </source>
</evidence>
<keyword evidence="5 7" id="KW-0030">Aminoacyl-tRNA synthetase</keyword>
<dbReference type="PANTHER" id="PTHR43707:SF1">
    <property type="entry name" value="HISTIDINE--TRNA LIGASE, MITOCHONDRIAL-RELATED"/>
    <property type="match status" value="1"/>
</dbReference>
<keyword evidence="3 7" id="KW-0547">Nucleotide-binding</keyword>
<dbReference type="InterPro" id="IPR006195">
    <property type="entry name" value="aa-tRNA-synth_II"/>
</dbReference>
<dbReference type="SUPFAM" id="SSF55681">
    <property type="entry name" value="Class II aaRS and biotin synthetases"/>
    <property type="match status" value="1"/>
</dbReference>
<dbReference type="Gene3D" id="3.40.50.800">
    <property type="entry name" value="Anticodon-binding domain"/>
    <property type="match status" value="1"/>
</dbReference>
<evidence type="ECO:0000256" key="6">
    <source>
        <dbReference type="ARBA" id="ARBA00047639"/>
    </source>
</evidence>
<name>A0A934NHH9_9BACT</name>
<dbReference type="NCBIfam" id="TIGR00442">
    <property type="entry name" value="hisS"/>
    <property type="match status" value="1"/>
</dbReference>
<dbReference type="EC" id="6.1.1.21" evidence="7"/>
<feature type="domain" description="Aminoacyl-transfer RNA synthetases class-II family profile" evidence="9">
    <location>
        <begin position="1"/>
        <end position="339"/>
    </location>
</feature>
<evidence type="ECO:0000259" key="9">
    <source>
        <dbReference type="PROSITE" id="PS50862"/>
    </source>
</evidence>
<evidence type="ECO:0000256" key="1">
    <source>
        <dbReference type="ARBA" id="ARBA00008226"/>
    </source>
</evidence>